<proteinExistence type="predicted"/>
<dbReference type="Proteomes" id="UP000285092">
    <property type="component" value="Unassembled WGS sequence"/>
</dbReference>
<name>A0A418NE72_9SPHN</name>
<organism evidence="1 2">
    <name type="scientific">Pelagerythrobacter aerophilus</name>
    <dbReference type="NCBI Taxonomy" id="2306995"/>
    <lineage>
        <taxon>Bacteria</taxon>
        <taxon>Pseudomonadati</taxon>
        <taxon>Pseudomonadota</taxon>
        <taxon>Alphaproteobacteria</taxon>
        <taxon>Sphingomonadales</taxon>
        <taxon>Erythrobacteraceae</taxon>
        <taxon>Pelagerythrobacter</taxon>
    </lineage>
</organism>
<evidence type="ECO:0000313" key="2">
    <source>
        <dbReference type="Proteomes" id="UP000285092"/>
    </source>
</evidence>
<dbReference type="EMBL" id="QXFK01000019">
    <property type="protein sequence ID" value="RIV75626.1"/>
    <property type="molecule type" value="Genomic_DNA"/>
</dbReference>
<dbReference type="OrthoDB" id="7436200at2"/>
<protein>
    <submittedName>
        <fullName evidence="1">Uncharacterized protein</fullName>
    </submittedName>
</protein>
<gene>
    <name evidence="1" type="ORF">D2V04_15145</name>
</gene>
<sequence>MRSLKRRLDALDRAANPPAFKPWHRIILDEGQSEEDGIAAYEAEHGPLGEDSCFFIRFISPEPRHA</sequence>
<evidence type="ECO:0000313" key="1">
    <source>
        <dbReference type="EMBL" id="RIV75626.1"/>
    </source>
</evidence>
<comment type="caution">
    <text evidence="1">The sequence shown here is derived from an EMBL/GenBank/DDBJ whole genome shotgun (WGS) entry which is preliminary data.</text>
</comment>
<keyword evidence="2" id="KW-1185">Reference proteome</keyword>
<dbReference type="RefSeq" id="WP_119514552.1">
    <property type="nucleotide sequence ID" value="NZ_QXFK01000019.1"/>
</dbReference>
<accession>A0A418NE72</accession>
<dbReference type="AlphaFoldDB" id="A0A418NE72"/>
<reference evidence="1 2" key="1">
    <citation type="submission" date="2018-08" db="EMBL/GenBank/DDBJ databases">
        <title>Altererythrobacter sp.Ery1 and Ery12, the genome sequencing of novel strains in genus Alterythrobacter.</title>
        <authorList>
            <person name="Cheng H."/>
            <person name="Wu Y.-H."/>
            <person name="Fang C."/>
            <person name="Xu X.-W."/>
        </authorList>
    </citation>
    <scope>NUCLEOTIDE SEQUENCE [LARGE SCALE GENOMIC DNA]</scope>
    <source>
        <strain evidence="1 2">Ery1</strain>
    </source>
</reference>